<dbReference type="KEGG" id="csu:CSUB_C1216"/>
<dbReference type="Pfam" id="PF01941">
    <property type="entry name" value="AdoMet_Synthase"/>
    <property type="match status" value="1"/>
</dbReference>
<reference evidence="1" key="3">
    <citation type="journal article" date="2012" name="PLoS ONE">
        <title>A Deeply Branching Thermophilic Bacterium with an Ancient Acetyl-CoA Pathway Dominates a Subsurface Ecosystem.</title>
        <authorList>
            <person name="Takami H."/>
            <person name="Noguchi H."/>
            <person name="Takaki Y."/>
            <person name="Uchiyama I."/>
            <person name="Toyoda A."/>
            <person name="Nishi S."/>
            <person name="Chee G.-J."/>
            <person name="Arai W."/>
            <person name="Nunoura T."/>
            <person name="Itoh T."/>
            <person name="Hattori M."/>
            <person name="Takai K."/>
        </authorList>
    </citation>
    <scope>NUCLEOTIDE SEQUENCE</scope>
</reference>
<evidence type="ECO:0000313" key="5">
    <source>
        <dbReference type="Proteomes" id="UP000008120"/>
    </source>
</evidence>
<sequence length="409" mass="45856">MRKSFVTVEPLDKTPVENQEIEMVERKGLGHPDYIIDSACEEASLHLSQYYLSNYGQILHHNLDKGLLVGGRAYNRFGYGRLEEPITIIIAGRASTSVKTPTGEEKIPYREIITEAVRSMVKRNFRFLDFDQHIELEIRVRESSPDLKAVVEMGKEMPLANDTSYGVAFYPFTTLENLVLTTERHLNSPQFKSRVKESGEDVKVMGLRKGSKITLTVADGIVSTLTKDRDHYIAVKEQIKKEVEDLAAKLAGNHDVEVYVNTADKYGTNIGDEVFYLTFTGTSAEHGDDGNTGRGNRANGLITPNRQMSLEATAGKNPISHVGKIYNVAAGLVARRIYEETKRVKEVYVRMLSQIGKPINEPLSVSVQVIPYDRMDVGLVRDIEGIVYDEVASIRRVTELIISRQVSVF</sequence>
<dbReference type="EC" id="2.5.1.6" evidence="2"/>
<dbReference type="BioCyc" id="CCAL311458:G131R-1228-MONOMER"/>
<dbReference type="EMBL" id="AP011861">
    <property type="protein sequence ID" value="BAJ48301.1"/>
    <property type="molecule type" value="Genomic_DNA"/>
</dbReference>
<evidence type="ECO:0000313" key="3">
    <source>
        <dbReference type="EMBL" id="BAJ49592.1"/>
    </source>
</evidence>
<gene>
    <name evidence="4" type="ORF">CSUB_C1216</name>
    <name evidence="3" type="ORF">HGMM_F01A09C21</name>
    <name evidence="1" type="ORF">HGMM_F29F10C09</name>
    <name evidence="2" type="ORF">HGMM_F31B05C37</name>
</gene>
<evidence type="ECO:0000313" key="1">
    <source>
        <dbReference type="EMBL" id="BAJ46837.1"/>
    </source>
</evidence>
<dbReference type="Proteomes" id="UP000008120">
    <property type="component" value="Chromosome"/>
</dbReference>
<dbReference type="GO" id="GO:0004478">
    <property type="term" value="F:methionine adenosyltransferase activity"/>
    <property type="evidence" value="ECO:0007669"/>
    <property type="project" value="UniProtKB-EC"/>
</dbReference>
<dbReference type="PANTHER" id="PTHR36697:SF1">
    <property type="entry name" value="S-ADENOSYLMETHIONINE SYNTHASE"/>
    <property type="match status" value="1"/>
</dbReference>
<evidence type="ECO:0000313" key="4">
    <source>
        <dbReference type="EMBL" id="BAJ51067.1"/>
    </source>
</evidence>
<dbReference type="EMBL" id="AP011724">
    <property type="protein sequence ID" value="BAJ46837.1"/>
    <property type="molecule type" value="Genomic_DNA"/>
</dbReference>
<proteinExistence type="predicted"/>
<dbReference type="Gene3D" id="3.30.300.280">
    <property type="entry name" value="S-adenosylmethionine synthetase, C-terminal domain"/>
    <property type="match status" value="2"/>
</dbReference>
<accession>E6N7N2</accession>
<dbReference type="STRING" id="311458.CSUB_C1216"/>
<protein>
    <submittedName>
        <fullName evidence="2">S-adenosylmethionine synthetase</fullName>
        <ecNumber evidence="2">2.5.1.6</ecNumber>
    </submittedName>
</protein>
<name>E6N7N2_CALS0</name>
<dbReference type="AlphaFoldDB" id="E6N7N2"/>
<organism evidence="2 5">
    <name type="scientific">Caldiarchaeum subterraneum</name>
    <dbReference type="NCBI Taxonomy" id="311458"/>
    <lineage>
        <taxon>Archaea</taxon>
        <taxon>Nitrososphaerota</taxon>
        <taxon>Candidatus Caldarchaeales</taxon>
        <taxon>Candidatus Caldarchaeaceae</taxon>
        <taxon>Candidatus Caldarchaeum</taxon>
    </lineage>
</organism>
<dbReference type="EMBL" id="AP011897">
    <property type="protein sequence ID" value="BAJ49592.1"/>
    <property type="molecule type" value="Genomic_DNA"/>
</dbReference>
<dbReference type="InterPro" id="IPR027790">
    <property type="entry name" value="AdoMet_synthase_2_family"/>
</dbReference>
<keyword evidence="2" id="KW-0808">Transferase</keyword>
<dbReference type="InterPro" id="IPR042544">
    <property type="entry name" value="AdoMet_synthase_3"/>
</dbReference>
<evidence type="ECO:0000313" key="2">
    <source>
        <dbReference type="EMBL" id="BAJ48301.1"/>
    </source>
</evidence>
<dbReference type="Gene3D" id="3.30.300.10">
    <property type="match status" value="1"/>
</dbReference>
<reference evidence="2 5" key="1">
    <citation type="journal article" date="2005" name="Environ. Microbiol.">
        <title>Genetic and functional properties of uncultivated thermophilic crenarchaeotes from a subsurface gold mine as revealed by analysis of genome fragments.</title>
        <authorList>
            <person name="Nunoura T."/>
            <person name="Hirayama H."/>
            <person name="Takami H."/>
            <person name="Oida H."/>
            <person name="Nishi S."/>
            <person name="Shimamura S."/>
            <person name="Suzuki Y."/>
            <person name="Inagaki F."/>
            <person name="Takai K."/>
            <person name="Nealson K.H."/>
            <person name="Horikoshi K."/>
        </authorList>
    </citation>
    <scope>NUCLEOTIDE SEQUENCE [LARGE SCALE GENOMIC DNA]</scope>
</reference>
<dbReference type="PANTHER" id="PTHR36697">
    <property type="entry name" value="S-ADENOSYLMETHIONINE SYNTHASE"/>
    <property type="match status" value="1"/>
</dbReference>
<reference evidence="2 5" key="2">
    <citation type="journal article" date="2011" name="Nucleic Acids Res.">
        <title>Insights into the evolution of Archaea and eukaryotic protein modifier systems revealed by the genome of a novel archaeal group.</title>
        <authorList>
            <person name="Nunoura T."/>
            <person name="Takaki Y."/>
            <person name="Kakuta J."/>
            <person name="Nishi S."/>
            <person name="Sugahara J."/>
            <person name="Kazama H."/>
            <person name="Chee G."/>
            <person name="Hattori M."/>
            <person name="Kanai A."/>
            <person name="Atomi H."/>
            <person name="Takai K."/>
            <person name="Takami H."/>
        </authorList>
    </citation>
    <scope>NUCLEOTIDE SEQUENCE [LARGE SCALE GENOMIC DNA]</scope>
</reference>
<dbReference type="EMBL" id="BA000048">
    <property type="protein sequence ID" value="BAJ51067.1"/>
    <property type="molecule type" value="Genomic_DNA"/>
</dbReference>